<proteinExistence type="predicted"/>
<dbReference type="AlphaFoldDB" id="A0A1L7NPS4"/>
<accession>A0A1L7NPS4</accession>
<organism evidence="1 2">
    <name type="scientific">Pseudomonas putida</name>
    <name type="common">Arthrobacter siderocapsulatus</name>
    <dbReference type="NCBI Taxonomy" id="303"/>
    <lineage>
        <taxon>Bacteria</taxon>
        <taxon>Pseudomonadati</taxon>
        <taxon>Pseudomonadota</taxon>
        <taxon>Gammaproteobacteria</taxon>
        <taxon>Pseudomonadales</taxon>
        <taxon>Pseudomonadaceae</taxon>
        <taxon>Pseudomonas</taxon>
    </lineage>
</organism>
<sequence>MAITKDQFIQDAVNEIANYPTIAARYAIGDPMIMQMIAANAAQLASLSAQIDVTGAEPFTRARDVTVRADGAVKGILPFGTPTIASIKVTNGSSSALRVLVGRELLDQQGRYWLVTSGATVPAGAVGYVVGKQVKARTLTHTVTQSMPFYSIPVPGAELGYIADVAVADFEQSYAFANVLPGDKVFNIKSDEVGVISVQFGISNLAGYQPAVGESITVQVQDTEGEITLSENMNFAFRYAGAGVANQEAQTVLELAQVTQPGADPMDINTMREIGSYPAIYGDSAVYLSNFDYLVRKRVAPVRFLSVWNEAREEAVRGGSYANINSIFVAATSSGGSNDTLHKMIEQVIKRADSALRYRRREVVPSVMSVKLTLEIPSVYDSAAVVQQVRTLMLGKYGQGSPWSQRGEAKMLEKDIYDLLRNQVDALNPRFGNLVMGFGEQRNRKCT</sequence>
<evidence type="ECO:0000313" key="1">
    <source>
        <dbReference type="EMBL" id="BAW27485.1"/>
    </source>
</evidence>
<reference evidence="1 2" key="1">
    <citation type="submission" date="2015-11" db="EMBL/GenBank/DDBJ databases">
        <title>Complete genome sequencing of a biphenyl-degrading bacterium, Pseudomonas putida KF715 (=NBRC110667).</title>
        <authorList>
            <person name="Suenaga H."/>
            <person name="Fujihara N."/>
            <person name="Watanabe T."/>
            <person name="Hirose J."/>
            <person name="Kimura N."/>
            <person name="Yamazoe A."/>
            <person name="Hosoyama A."/>
            <person name="Shimodaira J."/>
            <person name="Furukawa K."/>
        </authorList>
    </citation>
    <scope>NUCLEOTIDE SEQUENCE [LARGE SCALE GENOMIC DNA]</scope>
    <source>
        <strain evidence="1 2">KF715</strain>
        <plasmid evidence="2">Plasmid pkf715c dna</plasmid>
    </source>
</reference>
<evidence type="ECO:0000313" key="2">
    <source>
        <dbReference type="Proteomes" id="UP000218731"/>
    </source>
</evidence>
<dbReference type="RefSeq" id="WP_157754469.1">
    <property type="nucleotide sequence ID" value="NZ_AP015032.1"/>
</dbReference>
<name>A0A1L7NPS4_PSEPU</name>
<geneLocation type="plasmid" evidence="2">
    <name>pkf715c dna</name>
</geneLocation>
<dbReference type="Proteomes" id="UP000218731">
    <property type="component" value="Plasmid pKF715C"/>
</dbReference>
<keyword evidence="1" id="KW-0614">Plasmid</keyword>
<dbReference type="EMBL" id="AP015032">
    <property type="protein sequence ID" value="BAW27485.1"/>
    <property type="molecule type" value="Genomic_DNA"/>
</dbReference>
<gene>
    <name evidence="1" type="ORF">KF715C_pC520</name>
</gene>
<protein>
    <submittedName>
        <fullName evidence="1">Uncharacterized protein</fullName>
    </submittedName>
</protein>